<comment type="caution">
    <text evidence="3">The sequence shown here is derived from an EMBL/GenBank/DDBJ whole genome shotgun (WGS) entry which is preliminary data.</text>
</comment>
<dbReference type="Gene3D" id="3.40.50.410">
    <property type="entry name" value="von Willebrand factor, type A domain"/>
    <property type="match status" value="1"/>
</dbReference>
<reference evidence="3 4" key="1">
    <citation type="submission" date="2020-07" db="EMBL/GenBank/DDBJ databases">
        <title>Thermogemmata thermophila gen. nov., sp. nov., a novel moderate thermophilic planctomycete from a Kamchatka hot spring.</title>
        <authorList>
            <person name="Elcheninov A.G."/>
            <person name="Podosokorskaya O.A."/>
            <person name="Kovaleva O.L."/>
            <person name="Novikov A."/>
            <person name="Bonch-Osmolovskaya E.A."/>
            <person name="Toshchakov S.V."/>
            <person name="Kublanov I.V."/>
        </authorList>
    </citation>
    <scope>NUCLEOTIDE SEQUENCE [LARGE SCALE GENOMIC DNA]</scope>
    <source>
        <strain evidence="3 4">2918</strain>
    </source>
</reference>
<dbReference type="PANTHER" id="PTHR37947">
    <property type="entry name" value="BLL2462 PROTEIN"/>
    <property type="match status" value="1"/>
</dbReference>
<keyword evidence="2" id="KW-0472">Membrane</keyword>
<accession>A0A7V8VF13</accession>
<dbReference type="Gene3D" id="3.40.50.880">
    <property type="match status" value="1"/>
</dbReference>
<feature type="transmembrane region" description="Helical" evidence="2">
    <location>
        <begin position="113"/>
        <end position="132"/>
    </location>
</feature>
<organism evidence="3 4">
    <name type="scientific">Thermogemmata fonticola</name>
    <dbReference type="NCBI Taxonomy" id="2755323"/>
    <lineage>
        <taxon>Bacteria</taxon>
        <taxon>Pseudomonadati</taxon>
        <taxon>Planctomycetota</taxon>
        <taxon>Planctomycetia</taxon>
        <taxon>Gemmatales</taxon>
        <taxon>Gemmataceae</taxon>
        <taxon>Thermogemmata</taxon>
    </lineage>
</organism>
<evidence type="ECO:0000313" key="4">
    <source>
        <dbReference type="Proteomes" id="UP000542342"/>
    </source>
</evidence>
<keyword evidence="2" id="KW-1133">Transmembrane helix</keyword>
<dbReference type="InterPro" id="IPR029062">
    <property type="entry name" value="Class_I_gatase-like"/>
</dbReference>
<feature type="region of interest" description="Disordered" evidence="1">
    <location>
        <begin position="284"/>
        <end position="309"/>
    </location>
</feature>
<dbReference type="Proteomes" id="UP000542342">
    <property type="component" value="Unassembled WGS sequence"/>
</dbReference>
<name>A0A7V8VF13_9BACT</name>
<feature type="transmembrane region" description="Helical" evidence="2">
    <location>
        <begin position="27"/>
        <end position="49"/>
    </location>
</feature>
<proteinExistence type="predicted"/>
<protein>
    <submittedName>
        <fullName evidence="3">VWA domain-containing protein</fullName>
    </submittedName>
</protein>
<feature type="region of interest" description="Disordered" evidence="1">
    <location>
        <begin position="324"/>
        <end position="343"/>
    </location>
</feature>
<evidence type="ECO:0000256" key="1">
    <source>
        <dbReference type="SAM" id="MobiDB-lite"/>
    </source>
</evidence>
<keyword evidence="2" id="KW-0812">Transmembrane</keyword>
<dbReference type="InterPro" id="IPR036465">
    <property type="entry name" value="vWFA_dom_sf"/>
</dbReference>
<feature type="compositionally biased region" description="Polar residues" evidence="1">
    <location>
        <begin position="284"/>
        <end position="293"/>
    </location>
</feature>
<dbReference type="PANTHER" id="PTHR37947:SF1">
    <property type="entry name" value="BLL2462 PROTEIN"/>
    <property type="match status" value="1"/>
</dbReference>
<feature type="transmembrane region" description="Helical" evidence="2">
    <location>
        <begin position="70"/>
        <end position="91"/>
    </location>
</feature>
<evidence type="ECO:0000256" key="2">
    <source>
        <dbReference type="SAM" id="Phobius"/>
    </source>
</evidence>
<dbReference type="SUPFAM" id="SSF53300">
    <property type="entry name" value="vWA-like"/>
    <property type="match status" value="1"/>
</dbReference>
<gene>
    <name evidence="3" type="ORF">H0921_11400</name>
</gene>
<feature type="transmembrane region" description="Helical" evidence="2">
    <location>
        <begin position="144"/>
        <end position="166"/>
    </location>
</feature>
<dbReference type="CDD" id="cd00198">
    <property type="entry name" value="vWFA"/>
    <property type="match status" value="1"/>
</dbReference>
<keyword evidence="4" id="KW-1185">Reference proteome</keyword>
<evidence type="ECO:0000313" key="3">
    <source>
        <dbReference type="EMBL" id="MBA2226766.1"/>
    </source>
</evidence>
<dbReference type="AlphaFoldDB" id="A0A7V8VF13"/>
<dbReference type="EMBL" id="JACEFB010000008">
    <property type="protein sequence ID" value="MBA2226766.1"/>
    <property type="molecule type" value="Genomic_DNA"/>
</dbReference>
<dbReference type="SUPFAM" id="SSF52317">
    <property type="entry name" value="Class I glutamine amidotransferase-like"/>
    <property type="match status" value="1"/>
</dbReference>
<dbReference type="RefSeq" id="WP_194538215.1">
    <property type="nucleotide sequence ID" value="NZ_JACEFB010000008.1"/>
</dbReference>
<sequence length="1159" mass="131429">MTPETTRDTEFVFRRLGESFPQFLADLWAALPLTLVVLTLLLFAARIAAQRYYSRGPGAGPGKPAPIVRLLNGAIFLSSATCILWFLYAFYQRDTAQIRSGQAEGTPGESNPVLWYISVGVLFALAAFYVAVQYLRDSRSIRWYWATLLALVRLSVYAILLAVFLLPAQQTWEKTEKRSRVVVLLDISPSITQVSDEVSSGGPRTPRTRIEHLIEFLTDEQVQFVHRLLQNNPVVVYAFGTRLDETPQVMERGSAPWSRQEWEAFAHYDFRPFLLRGLSPAGQQALQNTTTPDWNGPRPPAGQRRAGPPQWADWATQWYARRDEGLSPNPQEPPKPLVAGLSPEDDAILRDNLRKLDRRIEVARAIVLGTNIPDAILTAINREAPNMTQGIIVFSDGRSNLGSDAVIREVRQRASREKIPIFTVAVGVERRFTSIAITEVQTDDVVTPDQGFKVAVHADGVNLAHQSVPVELDVFYLGKDARVTDLKDRQPDFTFNAQTHPRKEPYQITFTPGEPPHGQIEFEIDPAKLQQYPQGKILTEESKDTAIKKPVLKEGVWAVRARIPRHPDEVFPEAEHTRERLGIQVQQKVLRVLLWASAANREFQFLRTFLMREAKDKRVELTLLVQNDAGRSGQLTPNPEERLIKRFPDRLDLADRKVAPDEKGYNLNEYDLIVAFDPDWSEITQQQAEQLQTWVQRQGGGLIFVADRIHTAQLIRRGMEAGSQLNPILEILPVLPDDIIAVKIRAISRHPRRLYLNPIPGSDLLQLEEVDPLTQPSDKGVSPQDPVAGWEQFFTDRERYSKHPDYKVELFPRRGFYSCYPVKEVKPGAHVLAEFAEIDERGELARRPFLVTNNPAAAWRTAFLASPELYRLQSYPSRGREYYERFWGKFLRYMAAKRNVKASRGRILISKELRVGSLIRVQAQILDPSSRPYPLEGGGAISPKFSIWRIAPTSEQPELVEAGLPLQPKLSGNDFEGYYTGQVVADARKFPPEGEYLVRIEVPDSAGEVLQSRFHLVRANPELDNTTPDHAALLALASPFDTDLQRRVPERVRTLWSQQLPKDEGGTPKLKFTLDDRAPLSLIPDCFRAEEQSSLIRGPVNDLWDRGIQLPQQREDGSWWERNIPSAWSGKYLPVSWVMLVVISLLCVEWAVRKLLRLA</sequence>